<dbReference type="Gene3D" id="3.40.1350.10">
    <property type="match status" value="1"/>
</dbReference>
<dbReference type="HAMAP" id="MF_00048">
    <property type="entry name" value="UPF0102"/>
    <property type="match status" value="1"/>
</dbReference>
<gene>
    <name evidence="1" type="ORF">MNBD_BACTEROID01-2783</name>
</gene>
<dbReference type="InterPro" id="IPR003509">
    <property type="entry name" value="UPF0102_YraN-like"/>
</dbReference>
<dbReference type="PANTHER" id="PTHR34039">
    <property type="entry name" value="UPF0102 PROTEIN YRAN"/>
    <property type="match status" value="1"/>
</dbReference>
<sequence length="121" mass="14128">MPTQKEIGDKAEAIAVQYLAKSGYRILATKWYFGHYELDIVAREKDELVIVEVKARTGLRYEHPSEAISNKKIKRIVEAGEAFILEHDLNLETRFDVITIIFFKEGKYELEHFKDAFYPTM</sequence>
<dbReference type="PANTHER" id="PTHR34039:SF1">
    <property type="entry name" value="UPF0102 PROTEIN YRAN"/>
    <property type="match status" value="1"/>
</dbReference>
<reference evidence="1" key="1">
    <citation type="submission" date="2018-06" db="EMBL/GenBank/DDBJ databases">
        <authorList>
            <person name="Zhirakovskaya E."/>
        </authorList>
    </citation>
    <scope>NUCLEOTIDE SEQUENCE</scope>
</reference>
<dbReference type="GO" id="GO:0003676">
    <property type="term" value="F:nucleic acid binding"/>
    <property type="evidence" value="ECO:0007669"/>
    <property type="project" value="InterPro"/>
</dbReference>
<dbReference type="SUPFAM" id="SSF52980">
    <property type="entry name" value="Restriction endonuclease-like"/>
    <property type="match status" value="1"/>
</dbReference>
<dbReference type="CDD" id="cd20736">
    <property type="entry name" value="PoNe_Nuclease"/>
    <property type="match status" value="1"/>
</dbReference>
<name>A0A3B0TAZ7_9ZZZZ</name>
<evidence type="ECO:0000313" key="1">
    <source>
        <dbReference type="EMBL" id="VAW14060.1"/>
    </source>
</evidence>
<dbReference type="EMBL" id="UOEP01000031">
    <property type="protein sequence ID" value="VAW14060.1"/>
    <property type="molecule type" value="Genomic_DNA"/>
</dbReference>
<dbReference type="InterPro" id="IPR011856">
    <property type="entry name" value="tRNA_endonuc-like_dom_sf"/>
</dbReference>
<proteinExistence type="inferred from homology"/>
<organism evidence="1">
    <name type="scientific">hydrothermal vent metagenome</name>
    <dbReference type="NCBI Taxonomy" id="652676"/>
    <lineage>
        <taxon>unclassified sequences</taxon>
        <taxon>metagenomes</taxon>
        <taxon>ecological metagenomes</taxon>
    </lineage>
</organism>
<dbReference type="AlphaFoldDB" id="A0A3B0TAZ7"/>
<accession>A0A3B0TAZ7</accession>
<dbReference type="Pfam" id="PF02021">
    <property type="entry name" value="UPF0102"/>
    <property type="match status" value="1"/>
</dbReference>
<dbReference type="InterPro" id="IPR011335">
    <property type="entry name" value="Restrct_endonuc-II-like"/>
</dbReference>
<protein>
    <submittedName>
        <fullName evidence="1">Uncharacterized protein</fullName>
    </submittedName>
</protein>